<comment type="caution">
    <text evidence="3">The sequence shown here is derived from an EMBL/GenBank/DDBJ whole genome shotgun (WGS) entry which is preliminary data.</text>
</comment>
<feature type="chain" id="PRO_5009583316" description="Conjugal transfer protein TrbC" evidence="2">
    <location>
        <begin position="23"/>
        <end position="110"/>
    </location>
</feature>
<feature type="signal peptide" evidence="2">
    <location>
        <begin position="1"/>
        <end position="22"/>
    </location>
</feature>
<evidence type="ECO:0000313" key="3">
    <source>
        <dbReference type="EMBL" id="OGZ84908.1"/>
    </source>
</evidence>
<evidence type="ECO:0008006" key="5">
    <source>
        <dbReference type="Google" id="ProtNLM"/>
    </source>
</evidence>
<feature type="transmembrane region" description="Helical" evidence="1">
    <location>
        <begin position="72"/>
        <end position="94"/>
    </location>
</feature>
<evidence type="ECO:0000313" key="4">
    <source>
        <dbReference type="Proteomes" id="UP000177751"/>
    </source>
</evidence>
<keyword evidence="1" id="KW-0472">Membrane</keyword>
<name>A0A1G2JF64_9BACT</name>
<dbReference type="AlphaFoldDB" id="A0A1G2JF64"/>
<keyword evidence="2" id="KW-0732">Signal</keyword>
<reference evidence="3 4" key="1">
    <citation type="journal article" date="2016" name="Nat. Commun.">
        <title>Thousands of microbial genomes shed light on interconnected biogeochemical processes in an aquifer system.</title>
        <authorList>
            <person name="Anantharaman K."/>
            <person name="Brown C.T."/>
            <person name="Hug L.A."/>
            <person name="Sharon I."/>
            <person name="Castelle C.J."/>
            <person name="Probst A.J."/>
            <person name="Thomas B.C."/>
            <person name="Singh A."/>
            <person name="Wilkins M.J."/>
            <person name="Karaoz U."/>
            <person name="Brodie E.L."/>
            <person name="Williams K.H."/>
            <person name="Hubbard S.S."/>
            <person name="Banfield J.F."/>
        </authorList>
    </citation>
    <scope>NUCLEOTIDE SEQUENCE [LARGE SCALE GENOMIC DNA]</scope>
</reference>
<dbReference type="Proteomes" id="UP000177751">
    <property type="component" value="Unassembled WGS sequence"/>
</dbReference>
<feature type="transmembrane region" description="Helical" evidence="1">
    <location>
        <begin position="38"/>
        <end position="60"/>
    </location>
</feature>
<sequence>MNKKILFLALLGVILVPTICFAQTTPLQKIICNVQTALVATGGGLATIAFIVAGIMFLTATGNPSRMTIAKGALLAGVIGIVIIILAGSAGPFVSQIFFGANGPTLTKCE</sequence>
<evidence type="ECO:0000256" key="2">
    <source>
        <dbReference type="SAM" id="SignalP"/>
    </source>
</evidence>
<organism evidence="3 4">
    <name type="scientific">Candidatus Staskawiczbacteria bacterium RIFOXYC1_FULL_38_18</name>
    <dbReference type="NCBI Taxonomy" id="1802229"/>
    <lineage>
        <taxon>Bacteria</taxon>
        <taxon>Candidatus Staskawicziibacteriota</taxon>
    </lineage>
</organism>
<keyword evidence="1" id="KW-1133">Transmembrane helix</keyword>
<keyword evidence="1" id="KW-0812">Transmembrane</keyword>
<proteinExistence type="predicted"/>
<dbReference type="EMBL" id="MHPP01000009">
    <property type="protein sequence ID" value="OGZ84908.1"/>
    <property type="molecule type" value="Genomic_DNA"/>
</dbReference>
<accession>A0A1G2JF64</accession>
<evidence type="ECO:0000256" key="1">
    <source>
        <dbReference type="SAM" id="Phobius"/>
    </source>
</evidence>
<protein>
    <recommendedName>
        <fullName evidence="5">Conjugal transfer protein TrbC</fullName>
    </recommendedName>
</protein>
<gene>
    <name evidence="3" type="ORF">A2401_00070</name>
</gene>
<dbReference type="InterPro" id="IPR043993">
    <property type="entry name" value="T4SS_pilin"/>
</dbReference>
<dbReference type="Pfam" id="PF18895">
    <property type="entry name" value="T4SS_pilin"/>
    <property type="match status" value="1"/>
</dbReference>